<accession>A0ABW0UBG9</accession>
<proteinExistence type="predicted"/>
<dbReference type="RefSeq" id="WP_270897329.1">
    <property type="nucleotide sequence ID" value="NZ_JBHSPF010000067.1"/>
</dbReference>
<dbReference type="Proteomes" id="UP001596143">
    <property type="component" value="Unassembled WGS sequence"/>
</dbReference>
<dbReference type="PROSITE" id="PS50965">
    <property type="entry name" value="NERD"/>
    <property type="match status" value="1"/>
</dbReference>
<dbReference type="InterPro" id="IPR011528">
    <property type="entry name" value="NERD"/>
</dbReference>
<comment type="caution">
    <text evidence="2">The sequence shown here is derived from an EMBL/GenBank/DDBJ whole genome shotgun (WGS) entry which is preliminary data.</text>
</comment>
<dbReference type="Pfam" id="PF08378">
    <property type="entry name" value="NERD"/>
    <property type="match status" value="1"/>
</dbReference>
<evidence type="ECO:0000313" key="2">
    <source>
        <dbReference type="EMBL" id="MFC5629679.1"/>
    </source>
</evidence>
<keyword evidence="3" id="KW-1185">Reference proteome</keyword>
<reference evidence="3" key="1">
    <citation type="journal article" date="2019" name="Int. J. Syst. Evol. Microbiol.">
        <title>The Global Catalogue of Microorganisms (GCM) 10K type strain sequencing project: providing services to taxonomists for standard genome sequencing and annotation.</title>
        <authorList>
            <consortium name="The Broad Institute Genomics Platform"/>
            <consortium name="The Broad Institute Genome Sequencing Center for Infectious Disease"/>
            <person name="Wu L."/>
            <person name="Ma J."/>
        </authorList>
    </citation>
    <scope>NUCLEOTIDE SEQUENCE [LARGE SCALE GENOMIC DNA]</scope>
    <source>
        <strain evidence="3">CGMCC 1.15790</strain>
    </source>
</reference>
<evidence type="ECO:0000259" key="1">
    <source>
        <dbReference type="PROSITE" id="PS50965"/>
    </source>
</evidence>
<feature type="domain" description="NERD" evidence="1">
    <location>
        <begin position="39"/>
        <end position="150"/>
    </location>
</feature>
<protein>
    <submittedName>
        <fullName evidence="2">Nuclease-related domain-containing protein</fullName>
    </submittedName>
</protein>
<organism evidence="2 3">
    <name type="scientific">Aliibacillus thermotolerans</name>
    <dbReference type="NCBI Taxonomy" id="1834418"/>
    <lineage>
        <taxon>Bacteria</taxon>
        <taxon>Bacillati</taxon>
        <taxon>Bacillota</taxon>
        <taxon>Bacilli</taxon>
        <taxon>Bacillales</taxon>
        <taxon>Bacillaceae</taxon>
        <taxon>Aliibacillus</taxon>
    </lineage>
</organism>
<evidence type="ECO:0000313" key="3">
    <source>
        <dbReference type="Proteomes" id="UP001596143"/>
    </source>
</evidence>
<name>A0ABW0UBG9_9BACI</name>
<gene>
    <name evidence="2" type="ORF">ACFPTR_12535</name>
</gene>
<dbReference type="EMBL" id="JBHSPF010000067">
    <property type="protein sequence ID" value="MFC5629679.1"/>
    <property type="molecule type" value="Genomic_DNA"/>
</dbReference>
<sequence>MTYVSKKRKKPHQLVLWDILKARTDIESTDMQSYLRIEKGYEGECLFDQRLKQLPEQFLILNDLHFITYSQATLQIDSLVITGNDILLFEVKHYEGDFYIENDHWYAFDEQKITNPLHQLKRSESLLSKMLRNEQFPFHVKPYLVFTHPEFAIVSRS</sequence>